<comment type="function">
    <text evidence="21">Succinyl-CoA synthetase functions in the citric acid cycle (TCA), coupling the hydrolysis of succinyl-CoA to the synthesis of ATP and thus represents the only step of substrate-level phosphorylation in the TCA. The alpha subunit of the enzyme binds the substrates coenzyme A and phosphate, while succinate binding and nucleotide specificity is provided by the beta subunit.</text>
</comment>
<keyword evidence="8 20" id="KW-0436">Ligase</keyword>
<dbReference type="FunFam" id="3.40.50.300:FF:000025">
    <property type="entry name" value="ATP-dependent Clp protease subunit"/>
    <property type="match status" value="1"/>
</dbReference>
<dbReference type="InterPro" id="IPR014445">
    <property type="entry name" value="Gln-dep_NAD_synthase"/>
</dbReference>
<dbReference type="UniPathway" id="UPA00223">
    <property type="reaction ID" value="UER00999"/>
</dbReference>
<dbReference type="CDD" id="cd00553">
    <property type="entry name" value="NAD_synthase"/>
    <property type="match status" value="1"/>
</dbReference>
<dbReference type="InterPro" id="IPR022310">
    <property type="entry name" value="NAD/GMP_synthase"/>
</dbReference>
<dbReference type="SUPFAM" id="SSF56317">
    <property type="entry name" value="Carbon-nitrogen hydrolase"/>
    <property type="match status" value="1"/>
</dbReference>
<organism evidence="25 26">
    <name type="scientific">Dorcoceras hygrometricum</name>
    <dbReference type="NCBI Taxonomy" id="472368"/>
    <lineage>
        <taxon>Eukaryota</taxon>
        <taxon>Viridiplantae</taxon>
        <taxon>Streptophyta</taxon>
        <taxon>Embryophyta</taxon>
        <taxon>Tracheophyta</taxon>
        <taxon>Spermatophyta</taxon>
        <taxon>Magnoliopsida</taxon>
        <taxon>eudicotyledons</taxon>
        <taxon>Gunneridae</taxon>
        <taxon>Pentapetalae</taxon>
        <taxon>asterids</taxon>
        <taxon>lamiids</taxon>
        <taxon>Lamiales</taxon>
        <taxon>Gesneriaceae</taxon>
        <taxon>Didymocarpoideae</taxon>
        <taxon>Trichosporeae</taxon>
        <taxon>Loxocarpinae</taxon>
        <taxon>Dorcoceras</taxon>
    </lineage>
</organism>
<dbReference type="PROSITE" id="PS00871">
    <property type="entry name" value="CLPAB_2"/>
    <property type="match status" value="1"/>
</dbReference>
<dbReference type="SUPFAM" id="SSF52402">
    <property type="entry name" value="Adenine nucleotide alpha hydrolases-like"/>
    <property type="match status" value="1"/>
</dbReference>
<accession>A0A2Z7A1A4</accession>
<dbReference type="GO" id="GO:0006099">
    <property type="term" value="P:tricarboxylic acid cycle"/>
    <property type="evidence" value="ECO:0007669"/>
    <property type="project" value="UniProtKB-UniRule"/>
</dbReference>
<evidence type="ECO:0000256" key="16">
    <source>
        <dbReference type="ARBA" id="ARBA00023186"/>
    </source>
</evidence>
<dbReference type="Pfam" id="PF10431">
    <property type="entry name" value="ClpB_D2-small"/>
    <property type="match status" value="1"/>
</dbReference>
<dbReference type="InterPro" id="IPR027417">
    <property type="entry name" value="P-loop_NTPase"/>
</dbReference>
<comment type="pathway">
    <text evidence="2 20">Carbohydrate metabolism; tricarboxylic acid cycle; succinate from succinyl-CoA (ligase route): step 1/1.</text>
</comment>
<dbReference type="InterPro" id="IPR036291">
    <property type="entry name" value="NAD(P)-bd_dom_sf"/>
</dbReference>
<keyword evidence="20" id="KW-0496">Mitochondrion</keyword>
<keyword evidence="13 20" id="KW-0067">ATP-binding</keyword>
<dbReference type="GO" id="GO:0016887">
    <property type="term" value="F:ATP hydrolysis activity"/>
    <property type="evidence" value="ECO:0007669"/>
    <property type="project" value="InterPro"/>
</dbReference>
<dbReference type="InterPro" id="IPR005811">
    <property type="entry name" value="SUCC_ACL_C"/>
</dbReference>
<dbReference type="FunFam" id="3.30.470.20:FF:000002">
    <property type="entry name" value="Succinate--CoA ligase [ADP-forming] subunit beta"/>
    <property type="match status" value="1"/>
</dbReference>
<reference evidence="25 26" key="1">
    <citation type="journal article" date="2015" name="Proc. Natl. Acad. Sci. U.S.A.">
        <title>The resurrection genome of Boea hygrometrica: A blueprint for survival of dehydration.</title>
        <authorList>
            <person name="Xiao L."/>
            <person name="Yang G."/>
            <person name="Zhang L."/>
            <person name="Yang X."/>
            <person name="Zhao S."/>
            <person name="Ji Z."/>
            <person name="Zhou Q."/>
            <person name="Hu M."/>
            <person name="Wang Y."/>
            <person name="Chen M."/>
            <person name="Xu Y."/>
            <person name="Jin H."/>
            <person name="Xiao X."/>
            <person name="Hu G."/>
            <person name="Bao F."/>
            <person name="Hu Y."/>
            <person name="Wan P."/>
            <person name="Li L."/>
            <person name="Deng X."/>
            <person name="Kuang T."/>
            <person name="Xiang C."/>
            <person name="Zhu J.K."/>
            <person name="Oliver M.J."/>
            <person name="He Y."/>
        </authorList>
    </citation>
    <scope>NUCLEOTIDE SEQUENCE [LARGE SCALE GENOMIC DNA]</scope>
    <source>
        <strain evidence="26">cv. XS01</strain>
    </source>
</reference>
<dbReference type="SMART" id="SM00881">
    <property type="entry name" value="CoA_binding"/>
    <property type="match status" value="1"/>
</dbReference>
<dbReference type="InterPro" id="IPR003694">
    <property type="entry name" value="NAD_synthase"/>
</dbReference>
<feature type="active site" description="Tele-phosphohistidine intermediate" evidence="21">
    <location>
        <position position="572"/>
    </location>
</feature>
<dbReference type="FunFam" id="1.10.8.60:FF:000017">
    <property type="entry name" value="ATP-dependent chaperone ClpB"/>
    <property type="match status" value="1"/>
</dbReference>
<comment type="subunit">
    <text evidence="20">Heterodimer of an alpha and a beta subunit.</text>
</comment>
<feature type="binding site" evidence="20">
    <location>
        <position position="221"/>
    </location>
    <ligand>
        <name>substrate</name>
        <note>ligand shared with subunit alpha</note>
    </ligand>
</feature>
<dbReference type="SUPFAM" id="SSF56059">
    <property type="entry name" value="Glutathione synthetase ATP-binding domain-like"/>
    <property type="match status" value="1"/>
</dbReference>
<evidence type="ECO:0000256" key="7">
    <source>
        <dbReference type="ARBA" id="ARBA00022532"/>
    </source>
</evidence>
<comment type="function">
    <text evidence="20">Succinyl-CoA synthetase functions in the citric acid cycle (TCA), coupling the hydrolysis of succinyl-CoA to the synthesis of ATP and thus represents the only step of substrate-level phosphorylation in the TCA. The beta subunit provides nucleotide specificity of the enzyme and binds the substrate succinate, while the binding sites for coenzyme A and phosphate are found in the alpha subunit.</text>
</comment>
<keyword evidence="10 20" id="KW-0479">Metal-binding</keyword>
<dbReference type="GO" id="GO:0004359">
    <property type="term" value="F:glutaminase activity"/>
    <property type="evidence" value="ECO:0007669"/>
    <property type="project" value="InterPro"/>
</dbReference>
<dbReference type="FunFam" id="3.40.50.261:FF:000001">
    <property type="entry name" value="Succinate--CoA ligase [ADP-forming] subunit beta"/>
    <property type="match status" value="1"/>
</dbReference>
<dbReference type="GO" id="GO:0009435">
    <property type="term" value="P:NAD+ biosynthetic process"/>
    <property type="evidence" value="ECO:0007669"/>
    <property type="project" value="UniProtKB-UniPathway"/>
</dbReference>
<keyword evidence="12" id="KW-0862">Zinc</keyword>
<dbReference type="PROSITE" id="PS00399">
    <property type="entry name" value="SUCCINYL_COA_LIG_2"/>
    <property type="match status" value="1"/>
</dbReference>
<dbReference type="NCBIfam" id="NF001913">
    <property type="entry name" value="PRK00696.1"/>
    <property type="match status" value="1"/>
</dbReference>
<dbReference type="GO" id="GO:0005739">
    <property type="term" value="C:mitochondrion"/>
    <property type="evidence" value="ECO:0007669"/>
    <property type="project" value="UniProtKB-SubCell"/>
</dbReference>
<evidence type="ECO:0000256" key="6">
    <source>
        <dbReference type="ARBA" id="ARBA00011412"/>
    </source>
</evidence>
<feature type="binding site" evidence="20">
    <location>
        <position position="64"/>
    </location>
    <ligand>
        <name>ATP</name>
        <dbReference type="ChEBI" id="CHEBI:30616"/>
    </ligand>
</feature>
<feature type="binding site" evidence="20">
    <location>
        <position position="170"/>
    </location>
    <ligand>
        <name>Mg(2+)</name>
        <dbReference type="ChEBI" id="CHEBI:18420"/>
    </ligand>
</feature>
<dbReference type="InterPro" id="IPR017440">
    <property type="entry name" value="Cit_synth/succinyl-CoA_lig_AS"/>
</dbReference>
<feature type="region of interest" description="Disordered" evidence="23">
    <location>
        <begin position="1116"/>
        <end position="1142"/>
    </location>
</feature>
<dbReference type="InterPro" id="IPR013650">
    <property type="entry name" value="ATP-grasp_succ-CoA_synth-type"/>
</dbReference>
<feature type="binding site" evidence="20">
    <location>
        <begin position="10"/>
        <end position="12"/>
    </location>
    <ligand>
        <name>ATP</name>
        <dbReference type="ChEBI" id="CHEBI:30616"/>
    </ligand>
</feature>
<dbReference type="PRINTS" id="PR00300">
    <property type="entry name" value="CLPPROTEASEA"/>
</dbReference>
<dbReference type="Gene3D" id="3.60.140.10">
    <property type="entry name" value="CNF1/YfiH-like putative cysteine hydrolases"/>
    <property type="match status" value="1"/>
</dbReference>
<dbReference type="InterPro" id="IPR017866">
    <property type="entry name" value="Succ-CoA_synthase_bsu_CS"/>
</dbReference>
<comment type="catalytic activity">
    <reaction evidence="1">
        <text>inosine + phosphate = alpha-D-ribose 1-phosphate + hypoxanthine</text>
        <dbReference type="Rhea" id="RHEA:27646"/>
        <dbReference type="ChEBI" id="CHEBI:17368"/>
        <dbReference type="ChEBI" id="CHEBI:17596"/>
        <dbReference type="ChEBI" id="CHEBI:43474"/>
        <dbReference type="ChEBI" id="CHEBI:57720"/>
        <dbReference type="EC" id="2.4.2.1"/>
    </reaction>
    <physiologicalReaction direction="left-to-right" evidence="1">
        <dbReference type="Rhea" id="RHEA:27647"/>
    </physiologicalReaction>
</comment>
<evidence type="ECO:0000256" key="2">
    <source>
        <dbReference type="ARBA" id="ARBA00005064"/>
    </source>
</evidence>
<feature type="binding site" evidence="21">
    <location>
        <position position="367"/>
    </location>
    <ligand>
        <name>CoA</name>
        <dbReference type="ChEBI" id="CHEBI:57287"/>
    </ligand>
</feature>
<dbReference type="GO" id="GO:0017061">
    <property type="term" value="F:S-methyl-5-thioadenosine phosphorylase activity"/>
    <property type="evidence" value="ECO:0007669"/>
    <property type="project" value="UniProtKB-EC"/>
</dbReference>
<name>A0A2Z7A1A4_9LAMI</name>
<dbReference type="GO" id="GO:0003952">
    <property type="term" value="F:NAD+ synthase (glutamine-hydrolyzing) activity"/>
    <property type="evidence" value="ECO:0007669"/>
    <property type="project" value="InterPro"/>
</dbReference>
<dbReference type="Gene3D" id="3.60.110.10">
    <property type="entry name" value="Carbon-nitrogen hydrolase"/>
    <property type="match status" value="1"/>
</dbReference>
<dbReference type="InterPro" id="IPR003959">
    <property type="entry name" value="ATPase_AAA_core"/>
</dbReference>
<evidence type="ECO:0000256" key="3">
    <source>
        <dbReference type="ARBA" id="ARBA00005188"/>
    </source>
</evidence>
<evidence type="ECO:0000256" key="21">
    <source>
        <dbReference type="HAMAP-Rule" id="MF_03222"/>
    </source>
</evidence>
<dbReference type="SMART" id="SM01086">
    <property type="entry name" value="ClpB_D2-small"/>
    <property type="match status" value="1"/>
</dbReference>
<dbReference type="SUPFAM" id="SSF64438">
    <property type="entry name" value="CNF1/YfiH-like putative cysteine hydrolases"/>
    <property type="match status" value="1"/>
</dbReference>
<evidence type="ECO:0000256" key="9">
    <source>
        <dbReference type="ARBA" id="ARBA00022679"/>
    </source>
</evidence>
<dbReference type="GO" id="GO:0034605">
    <property type="term" value="P:cellular response to heat"/>
    <property type="evidence" value="ECO:0007669"/>
    <property type="project" value="TreeGrafter"/>
</dbReference>
<keyword evidence="26" id="KW-1185">Reference proteome</keyword>
<dbReference type="Gene3D" id="3.40.50.620">
    <property type="entry name" value="HUPs"/>
    <property type="match status" value="1"/>
</dbReference>
<dbReference type="Pfam" id="PF02540">
    <property type="entry name" value="NAD_synthase"/>
    <property type="match status" value="1"/>
</dbReference>
<comment type="cofactor">
    <cofactor evidence="20">
        <name>Mg(2+)</name>
        <dbReference type="ChEBI" id="CHEBI:18420"/>
    </cofactor>
    <text evidence="20">Binds 1 Mg(2+) ion per subunit.</text>
</comment>
<dbReference type="FunFam" id="3.40.50.620:FF:000106">
    <property type="entry name" value="Glutamine-dependent NAD(+) synthetase"/>
    <property type="match status" value="1"/>
</dbReference>
<evidence type="ECO:0000256" key="14">
    <source>
        <dbReference type="ARBA" id="ARBA00022842"/>
    </source>
</evidence>
<dbReference type="Pfam" id="PF00795">
    <property type="entry name" value="CN_hydrolase"/>
    <property type="match status" value="1"/>
</dbReference>
<comment type="similarity">
    <text evidence="4">In the C-terminal section; belongs to the NAD synthetase family.</text>
</comment>
<comment type="subunit">
    <text evidence="6">Heterooctamer of 4 alpha and 4 beta chains.</text>
</comment>
<comment type="similarity">
    <text evidence="20">Belongs to the succinate/malate CoA ligase beta subunit family.</text>
</comment>
<dbReference type="InterPro" id="IPR016102">
    <property type="entry name" value="Succinyl-CoA_synth-like"/>
</dbReference>
<feature type="binding site" evidence="21">
    <location>
        <begin position="341"/>
        <end position="344"/>
    </location>
    <ligand>
        <name>CoA</name>
        <dbReference type="ChEBI" id="CHEBI:57287"/>
    </ligand>
</feature>
<dbReference type="Pfam" id="PF02629">
    <property type="entry name" value="CoA_binding"/>
    <property type="match status" value="1"/>
</dbReference>
<evidence type="ECO:0000256" key="15">
    <source>
        <dbReference type="ARBA" id="ARBA00023027"/>
    </source>
</evidence>
<dbReference type="InterPro" id="IPR033847">
    <property type="entry name" value="Citrt_syn/SCS-alpha_CS"/>
</dbReference>
<dbReference type="GO" id="GO:0005524">
    <property type="term" value="F:ATP binding"/>
    <property type="evidence" value="ECO:0007669"/>
    <property type="project" value="UniProtKB-UniRule"/>
</dbReference>
<dbReference type="OrthoDB" id="1664372at2759"/>
<dbReference type="PROSITE" id="PS01216">
    <property type="entry name" value="SUCCINYL_COA_LIG_1"/>
    <property type="match status" value="1"/>
</dbReference>
<dbReference type="SUPFAM" id="SSF52210">
    <property type="entry name" value="Succinyl-CoA synthetase domains"/>
    <property type="match status" value="2"/>
</dbReference>
<dbReference type="InterPro" id="IPR019489">
    <property type="entry name" value="Clp_ATPase_C"/>
</dbReference>
<evidence type="ECO:0000256" key="10">
    <source>
        <dbReference type="ARBA" id="ARBA00022723"/>
    </source>
</evidence>
<feature type="binding site" evidence="21">
    <location>
        <begin position="420"/>
        <end position="422"/>
    </location>
    <ligand>
        <name>CoA</name>
        <dbReference type="ChEBI" id="CHEBI:57287"/>
    </ligand>
</feature>
<evidence type="ECO:0000256" key="5">
    <source>
        <dbReference type="ARBA" id="ARBA00007353"/>
    </source>
</evidence>
<dbReference type="Gene3D" id="3.40.50.720">
    <property type="entry name" value="NAD(P)-binding Rossmann-like Domain"/>
    <property type="match status" value="1"/>
</dbReference>
<evidence type="ECO:0000256" key="11">
    <source>
        <dbReference type="ARBA" id="ARBA00022741"/>
    </source>
</evidence>
<dbReference type="SUPFAM" id="SSF51735">
    <property type="entry name" value="NAD(P)-binding Rossmann-fold domains"/>
    <property type="match status" value="1"/>
</dbReference>
<dbReference type="CDD" id="cd16833">
    <property type="entry name" value="YfiH"/>
    <property type="match status" value="1"/>
</dbReference>
<feature type="binding site" evidence="21">
    <location>
        <position position="484"/>
    </location>
    <ligand>
        <name>substrate</name>
        <note>ligand shared with subunit beta</note>
    </ligand>
</feature>
<proteinExistence type="inferred from homology"/>
<dbReference type="NCBIfam" id="TIGR00726">
    <property type="entry name" value="peptidoglycan editing factor PgeF"/>
    <property type="match status" value="1"/>
</dbReference>
<dbReference type="UniPathway" id="UPA00253">
    <property type="reaction ID" value="UER00334"/>
</dbReference>
<dbReference type="Pfam" id="PF02578">
    <property type="entry name" value="Cu-oxidase_4"/>
    <property type="match status" value="1"/>
</dbReference>
<feature type="binding site" evidence="20">
    <location>
        <begin position="278"/>
        <end position="280"/>
    </location>
    <ligand>
        <name>substrate</name>
        <note>ligand shared with subunit alpha</note>
    </ligand>
</feature>
<comment type="similarity">
    <text evidence="21 22">Belongs to the succinate/malate CoA ligase alpha subunit family.</text>
</comment>
<protein>
    <recommendedName>
        <fullName evidence="20 21">Multifunctional fusion protein</fullName>
    </recommendedName>
    <domain>
        <recommendedName>
            <fullName evidence="20">Succinate--CoA ligase [ADP-forming] subunit beta, mitochondrial</fullName>
            <ecNumber evidence="20">6.2.1.5</ecNumber>
        </recommendedName>
        <alternativeName>
            <fullName evidence="20">Succinyl-CoA synthetase beta chain</fullName>
            <shortName evidence="20">SCS-beta</shortName>
        </alternativeName>
    </domain>
    <domain>
        <recommendedName>
            <fullName evidence="21">Succinate--CoA ligase [ADP-forming] subunit alpha, mitochondrial</fullName>
        </recommendedName>
        <alternativeName>
            <fullName evidence="21">Succinyl-CoA synthetase subunit alpha</fullName>
            <shortName evidence="21">SCS-alpha</shortName>
        </alternativeName>
    </domain>
</protein>
<dbReference type="GO" id="GO:0004775">
    <property type="term" value="F:succinate-CoA ligase (ADP-forming) activity"/>
    <property type="evidence" value="ECO:0007669"/>
    <property type="project" value="UniProtKB-UniRule"/>
</dbReference>
<dbReference type="NCBIfam" id="TIGR00552">
    <property type="entry name" value="nadE"/>
    <property type="match status" value="1"/>
</dbReference>
<comment type="catalytic activity">
    <reaction evidence="17">
        <text>adenosine + H2O + H(+) = inosine + NH4(+)</text>
        <dbReference type="Rhea" id="RHEA:24408"/>
        <dbReference type="ChEBI" id="CHEBI:15377"/>
        <dbReference type="ChEBI" id="CHEBI:15378"/>
        <dbReference type="ChEBI" id="CHEBI:16335"/>
        <dbReference type="ChEBI" id="CHEBI:17596"/>
        <dbReference type="ChEBI" id="CHEBI:28938"/>
        <dbReference type="EC" id="3.5.4.4"/>
    </reaction>
    <physiologicalReaction direction="left-to-right" evidence="17">
        <dbReference type="Rhea" id="RHEA:24409"/>
    </physiologicalReaction>
</comment>
<dbReference type="PROSITE" id="PS01217">
    <property type="entry name" value="SUCCINYL_COA_LIG_3"/>
    <property type="match status" value="1"/>
</dbReference>
<sequence>MVKAQIHAGGRGKAGGVKFCRSLDDVRAAAKGMLGTKMETYQSAGRALPVNLVLVTDATDIAKELYLSVLVDRDSKAVSFIASKHGGVDIEQVAKDTPEDIHTVVVDFIEGLQPYQCRQLGFAMDLNPKQVNQLTKIMLGLYKLFNEKDLSLVELNPLAILADGSLAALDGKVNSDDNAEFRHADLAAMRDLTQEDAAEAAAVQNNLNYVTMDGSIGCMVNGAGLAMATMDVIKLAGGEPANFLDVGGGATKERVTEAFKLILSSDKVKAILVNIFGGIVRCDLIAEGIIAAVKEVGLKIPVVVRLQGTNVEKGRELLANSGLAITPADDLNDAAQKAGFTGQQGTFHAQQALDYGTKVVGGVTPGKGGSEHIGLPVFNSVAEAVDETGADASVIFVPPPFAADSILEAVDAGIRVIVAITEGIPVLDMLRVKNVLQQHPETVLIGPNCPGVITPGECKIGIMPGHIHQPGKVGIVSRSGTLTYEAVFQTTNEGLGQSTCIGIGGDPINGLNFIDCLKLFQDDPQTEGIIMVGEIGGSAEEDAAEFIGEYVKKPVVSFIAGASAPAGKRMGHAGAIISGGKGTAAAKFAALEKAGVTTVKSPADLGKTLAKLMKKVSGRRSPPDRVRGRLWAQARSAGVEGSLSPALQLRLLAQATLGANGVWRLASASIGRRFWSKRFMVKLRLALAQHDFPVGAVAANAARVRGLMGEARDGGADLLVCPELTLSGYPPEDLLLRPSFLAACQRELESLAAGTNGLAALVGFPHSEGEVYNAAALLREGRVAQVAHKQALPNYGVFDDQRYFRPGSASTIAVIGGVRVGLLICEDVWQAEPAAAAARAGAKLIVVINASPWDAAKAAEREAVLAARAKETGCAIAYLNLVGGQDEVVYDGGSLLVNGDGSVAARAPVFVDALLWAEFDPVARTLHAQDWPVAADDSAEAVLYAALVRGIRDYIGKNGFPGVLLGLSGGIDSALTLALAVDALGADRVTAVMMPSRYTSQLSLDGARDQAERLGVDYHVIDVEPTVESFIHALTPAFAGKGADTTEENLQSRTRGVMLMALSNKHGRLLLATGNKSEMAVGYATLYGDMCGAYAPLKDVYKTVVYRLSRWRNSQPDGAETIPSAVIERPPSAELRDNQTDQDSLPPYEVLDAILERFIEGEQSQAEIIAAGFAAEVVHRVVRLVLVNEFKRRQSAPGPRVTTRPGVSAPPFGRFNLGLRSGESAEVVDSNRSVLQQALNLPSAPRWLHQVHGATVAELGPLPGAAEPQADAAISRIPGTALAILTADCLPVLFCADDGSAIGAAHAGWRGLAAGVLEATIEQMQRAPSRLLAWLGPCIGGASYEVGEEVRAAFVDRSAGAAACFAATRPGHWHCDLEALARQRLAAAGVVRVHGGGFDTFADARFYSYRRQGARSGRFASLDKVTAEEIAEVVARWTGIPVSKMLEGEREKLLHMEDELHQRVVGQDEAVRAVSDAVRRARAGLSDPNRPSGSFLFLGPTGVGKTELCKALAEFLFDTQDAMVRIDMSEFMEKHAVSRLIGAPPGYVGYEEGGYLTEAVRRRPYSVILLDEVEKAHPDVFNILLQVLDDGRLTDGQGRTVDFRNTVIVMTSNLGSQLIQEQAGDSEADYLQMKAAVLGVVQAHFRPEFINRLDELVVFRPLEKKQIRRIALIQLAALEKRLAERQLKLEISEKALDLLGNVGFDPVYGARPLKRAIQQQLENPLAKEILEGSYAPGSTIAVDAAGGHLVFRKD</sequence>
<comment type="subcellular location">
    <subcellularLocation>
        <location evidence="20">Mitochondrion</location>
    </subcellularLocation>
</comment>
<dbReference type="HAMAP" id="MF_02090">
    <property type="entry name" value="NadE_glutamine_dep"/>
    <property type="match status" value="1"/>
</dbReference>
<keyword evidence="14 20" id="KW-0460">Magnesium</keyword>
<dbReference type="InterPro" id="IPR001270">
    <property type="entry name" value="ClpA/B"/>
</dbReference>
<keyword evidence="9" id="KW-0808">Transferase</keyword>
<comment type="catalytic activity">
    <reaction evidence="18">
        <text>adenosine + phosphate = alpha-D-ribose 1-phosphate + adenine</text>
        <dbReference type="Rhea" id="RHEA:27642"/>
        <dbReference type="ChEBI" id="CHEBI:16335"/>
        <dbReference type="ChEBI" id="CHEBI:16708"/>
        <dbReference type="ChEBI" id="CHEBI:43474"/>
        <dbReference type="ChEBI" id="CHEBI:57720"/>
        <dbReference type="EC" id="2.4.2.1"/>
    </reaction>
    <physiologicalReaction direction="left-to-right" evidence="18">
        <dbReference type="Rhea" id="RHEA:27643"/>
    </physiologicalReaction>
</comment>
<dbReference type="Gene3D" id="3.40.50.300">
    <property type="entry name" value="P-loop containing nucleotide triphosphate hydrolases"/>
    <property type="match status" value="1"/>
</dbReference>
<dbReference type="Pfam" id="PF08442">
    <property type="entry name" value="ATP-grasp_2"/>
    <property type="match status" value="1"/>
</dbReference>
<dbReference type="NCBIfam" id="TIGR01016">
    <property type="entry name" value="sucCoAbeta"/>
    <property type="match status" value="1"/>
</dbReference>
<dbReference type="Pfam" id="PF07724">
    <property type="entry name" value="AAA_2"/>
    <property type="match status" value="1"/>
</dbReference>
<feature type="domain" description="CN hydrolase" evidence="24">
    <location>
        <begin position="683"/>
        <end position="921"/>
    </location>
</feature>
<dbReference type="NCBIfam" id="TIGR01019">
    <property type="entry name" value="sucCoAalpha"/>
    <property type="match status" value="1"/>
</dbReference>
<evidence type="ECO:0000259" key="24">
    <source>
        <dbReference type="PROSITE" id="PS50263"/>
    </source>
</evidence>
<evidence type="ECO:0000256" key="8">
    <source>
        <dbReference type="ARBA" id="ARBA00022598"/>
    </source>
</evidence>
<dbReference type="InterPro" id="IPR036526">
    <property type="entry name" value="C-N_Hydrolase_sf"/>
</dbReference>
<gene>
    <name evidence="25" type="ORF">F511_24282</name>
</gene>
<evidence type="ECO:0000313" key="25">
    <source>
        <dbReference type="EMBL" id="KZV15388.1"/>
    </source>
</evidence>
<dbReference type="SUPFAM" id="SSF52540">
    <property type="entry name" value="P-loop containing nucleoside triphosphate hydrolases"/>
    <property type="match status" value="1"/>
</dbReference>
<evidence type="ECO:0000313" key="26">
    <source>
        <dbReference type="Proteomes" id="UP000250235"/>
    </source>
</evidence>
<comment type="catalytic activity">
    <reaction evidence="19">
        <text>S-methyl-5'-thioadenosine + phosphate = 5-(methylsulfanyl)-alpha-D-ribose 1-phosphate + adenine</text>
        <dbReference type="Rhea" id="RHEA:11852"/>
        <dbReference type="ChEBI" id="CHEBI:16708"/>
        <dbReference type="ChEBI" id="CHEBI:17509"/>
        <dbReference type="ChEBI" id="CHEBI:43474"/>
        <dbReference type="ChEBI" id="CHEBI:58533"/>
        <dbReference type="EC" id="2.4.2.28"/>
    </reaction>
    <physiologicalReaction direction="left-to-right" evidence="19">
        <dbReference type="Rhea" id="RHEA:11853"/>
    </physiologicalReaction>
</comment>
<dbReference type="PANTHER" id="PTHR11638:SF18">
    <property type="entry name" value="HEAT SHOCK PROTEIN 104"/>
    <property type="match status" value="1"/>
</dbReference>
<dbReference type="PANTHER" id="PTHR11638">
    <property type="entry name" value="ATP-DEPENDENT CLP PROTEASE"/>
    <property type="match status" value="1"/>
</dbReference>
<comment type="pathway">
    <text evidence="3">Cofactor biosynthesis; NAD(+) biosynthesis; NAD(+) from deamido-NAD(+) (L-Gln route): step 1/1.</text>
</comment>
<dbReference type="GO" id="GO:0000287">
    <property type="term" value="F:magnesium ion binding"/>
    <property type="evidence" value="ECO:0007669"/>
    <property type="project" value="UniProtKB-UniRule"/>
</dbReference>
<dbReference type="Gene3D" id="3.30.470.20">
    <property type="entry name" value="ATP-grasp fold, B domain"/>
    <property type="match status" value="1"/>
</dbReference>
<evidence type="ECO:0000256" key="17">
    <source>
        <dbReference type="ARBA" id="ARBA00047989"/>
    </source>
</evidence>
<dbReference type="GO" id="GO:0004000">
    <property type="term" value="F:adenosine deaminase activity"/>
    <property type="evidence" value="ECO:0007669"/>
    <property type="project" value="RHEA"/>
</dbReference>
<evidence type="ECO:0000256" key="13">
    <source>
        <dbReference type="ARBA" id="ARBA00022840"/>
    </source>
</evidence>
<evidence type="ECO:0000256" key="22">
    <source>
        <dbReference type="RuleBase" id="RU000677"/>
    </source>
</evidence>
<evidence type="ECO:0000256" key="18">
    <source>
        <dbReference type="ARBA" id="ARBA00048968"/>
    </source>
</evidence>
<feature type="binding site" evidence="20">
    <location>
        <position position="3"/>
    </location>
    <ligand>
        <name>ATP</name>
        <dbReference type="ChEBI" id="CHEBI:30616"/>
    </ligand>
</feature>
<dbReference type="InterPro" id="IPR011324">
    <property type="entry name" value="Cytotoxic_necrot_fac-like_cat"/>
</dbReference>
<evidence type="ECO:0000256" key="23">
    <source>
        <dbReference type="SAM" id="MobiDB-lite"/>
    </source>
</evidence>
<evidence type="ECO:0000256" key="19">
    <source>
        <dbReference type="ARBA" id="ARBA00049893"/>
    </source>
</evidence>
<dbReference type="Gene3D" id="1.10.8.60">
    <property type="match status" value="1"/>
</dbReference>
<dbReference type="FunFam" id="3.40.50.261:FF:000002">
    <property type="entry name" value="Succinate--CoA ligase [ADP-forming] subunit alpha"/>
    <property type="match status" value="1"/>
</dbReference>
<dbReference type="InterPro" id="IPR003730">
    <property type="entry name" value="Cu_polyphenol_OxRdtase"/>
</dbReference>
<dbReference type="SMART" id="SM00382">
    <property type="entry name" value="AAA"/>
    <property type="match status" value="1"/>
</dbReference>
<dbReference type="Gene3D" id="3.30.1490.20">
    <property type="entry name" value="ATP-grasp fold, A domain"/>
    <property type="match status" value="1"/>
</dbReference>
<dbReference type="HAMAP" id="MF_00558">
    <property type="entry name" value="Succ_CoA_beta"/>
    <property type="match status" value="1"/>
</dbReference>
<dbReference type="InterPro" id="IPR014729">
    <property type="entry name" value="Rossmann-like_a/b/a_fold"/>
</dbReference>
<dbReference type="InterPro" id="IPR003781">
    <property type="entry name" value="CoA-bd"/>
</dbReference>
<dbReference type="InterPro" id="IPR028299">
    <property type="entry name" value="ClpA/B_CS2"/>
</dbReference>
<dbReference type="InterPro" id="IPR038371">
    <property type="entry name" value="Cu_polyphenol_OxRdtase_sf"/>
</dbReference>
<comment type="similarity">
    <text evidence="5">Belongs to the purine nucleoside phosphorylase YfiH/LACC1 family.</text>
</comment>
<dbReference type="InterPro" id="IPR005810">
    <property type="entry name" value="CoA_lig_alpha"/>
</dbReference>
<dbReference type="PROSITE" id="PS50263">
    <property type="entry name" value="CN_HYDROLASE"/>
    <property type="match status" value="1"/>
</dbReference>
<keyword evidence="7 20" id="KW-0816">Tricarboxylic acid cycle</keyword>
<dbReference type="CDD" id="cd19499">
    <property type="entry name" value="RecA-like_ClpB_Hsp104-like"/>
    <property type="match status" value="1"/>
</dbReference>
<keyword evidence="11 20" id="KW-0547">Nucleotide-binding</keyword>
<dbReference type="InterPro" id="IPR005809">
    <property type="entry name" value="Succ_CoA_ligase-like_bsu"/>
</dbReference>
<keyword evidence="15" id="KW-0520">NAD</keyword>
<dbReference type="InterPro" id="IPR013815">
    <property type="entry name" value="ATP_grasp_subdomain_1"/>
</dbReference>
<dbReference type="Pfam" id="PF00549">
    <property type="entry name" value="Ligase_CoA"/>
    <property type="match status" value="2"/>
</dbReference>
<keyword evidence="16" id="KW-0143">Chaperone</keyword>
<dbReference type="HAMAP" id="MF_01988">
    <property type="entry name" value="Succ_CoA_alpha"/>
    <property type="match status" value="1"/>
</dbReference>
<dbReference type="Gene3D" id="3.40.50.261">
    <property type="entry name" value="Succinyl-CoA synthetase domains"/>
    <property type="match status" value="2"/>
</dbReference>
<evidence type="ECO:0000256" key="4">
    <source>
        <dbReference type="ARBA" id="ARBA00007145"/>
    </source>
</evidence>
<evidence type="ECO:0000256" key="12">
    <source>
        <dbReference type="ARBA" id="ARBA00022833"/>
    </source>
</evidence>
<dbReference type="FunFam" id="3.40.50.720:FF:000277">
    <property type="entry name" value="Succinate--CoA ligase [ADP-forming] subunit alpha"/>
    <property type="match status" value="1"/>
</dbReference>
<dbReference type="NCBIfam" id="NF004230">
    <property type="entry name" value="PRK05678.1"/>
    <property type="match status" value="1"/>
</dbReference>
<dbReference type="Proteomes" id="UP000250235">
    <property type="component" value="Unassembled WGS sequence"/>
</dbReference>
<comment type="catalytic activity">
    <reaction evidence="20">
        <text>succinate + ATP + CoA = succinyl-CoA + ADP + phosphate</text>
        <dbReference type="Rhea" id="RHEA:17661"/>
        <dbReference type="ChEBI" id="CHEBI:30031"/>
        <dbReference type="ChEBI" id="CHEBI:30616"/>
        <dbReference type="ChEBI" id="CHEBI:43474"/>
        <dbReference type="ChEBI" id="CHEBI:57287"/>
        <dbReference type="ChEBI" id="CHEBI:57292"/>
        <dbReference type="ChEBI" id="CHEBI:456216"/>
        <dbReference type="EC" id="6.2.1.5"/>
    </reaction>
</comment>
<dbReference type="EMBL" id="KV020101">
    <property type="protein sequence ID" value="KZV15388.1"/>
    <property type="molecule type" value="Genomic_DNA"/>
</dbReference>
<evidence type="ECO:0000256" key="1">
    <source>
        <dbReference type="ARBA" id="ARBA00000553"/>
    </source>
</evidence>
<feature type="binding site" evidence="20">
    <location>
        <position position="156"/>
    </location>
    <ligand>
        <name>Mg(2+)</name>
        <dbReference type="ChEBI" id="CHEBI:18420"/>
    </ligand>
</feature>
<dbReference type="InterPro" id="IPR003010">
    <property type="entry name" value="C-N_Hydrolase"/>
</dbReference>
<dbReference type="NCBIfam" id="NF010588">
    <property type="entry name" value="PRK13981.1"/>
    <property type="match status" value="1"/>
</dbReference>
<evidence type="ECO:0000256" key="20">
    <source>
        <dbReference type="HAMAP-Rule" id="MF_03219"/>
    </source>
</evidence>
<dbReference type="EC" id="6.2.1.5" evidence="20"/>
<dbReference type="InterPro" id="IPR050130">
    <property type="entry name" value="ClpA_ClpB"/>
</dbReference>
<dbReference type="CDD" id="cd07570">
    <property type="entry name" value="GAT_Gln-NAD-synth"/>
    <property type="match status" value="1"/>
</dbReference>
<dbReference type="InterPro" id="IPR003593">
    <property type="entry name" value="AAA+_ATPase"/>
</dbReference>